<dbReference type="Proteomes" id="UP001497480">
    <property type="component" value="Unassembled WGS sequence"/>
</dbReference>
<dbReference type="AlphaFoldDB" id="A0AAV1W6I4"/>
<evidence type="ECO:0000256" key="1">
    <source>
        <dbReference type="SAM" id="Coils"/>
    </source>
</evidence>
<dbReference type="EMBL" id="CAXHTB010000004">
    <property type="protein sequence ID" value="CAL0304910.1"/>
    <property type="molecule type" value="Genomic_DNA"/>
</dbReference>
<keyword evidence="3" id="KW-1185">Reference proteome</keyword>
<evidence type="ECO:0000313" key="3">
    <source>
        <dbReference type="Proteomes" id="UP001497480"/>
    </source>
</evidence>
<reference evidence="2 3" key="1">
    <citation type="submission" date="2024-03" db="EMBL/GenBank/DDBJ databases">
        <authorList>
            <person name="Martinez-Hernandez J."/>
        </authorList>
    </citation>
    <scope>NUCLEOTIDE SEQUENCE [LARGE SCALE GENOMIC DNA]</scope>
</reference>
<comment type="caution">
    <text evidence="2">The sequence shown here is derived from an EMBL/GenBank/DDBJ whole genome shotgun (WGS) entry which is preliminary data.</text>
</comment>
<feature type="coiled-coil region" evidence="1">
    <location>
        <begin position="3"/>
        <end position="30"/>
    </location>
</feature>
<proteinExistence type="predicted"/>
<evidence type="ECO:0000313" key="2">
    <source>
        <dbReference type="EMBL" id="CAL0304910.1"/>
    </source>
</evidence>
<protein>
    <submittedName>
        <fullName evidence="2">Uncharacterized protein</fullName>
    </submittedName>
</protein>
<gene>
    <name evidence="2" type="ORF">LLUT_LOCUS5970</name>
</gene>
<name>A0AAV1W6I4_LUPLU</name>
<accession>A0AAV1W6I4</accession>
<keyword evidence="1" id="KW-0175">Coiled coil</keyword>
<organism evidence="2 3">
    <name type="scientific">Lupinus luteus</name>
    <name type="common">European yellow lupine</name>
    <dbReference type="NCBI Taxonomy" id="3873"/>
    <lineage>
        <taxon>Eukaryota</taxon>
        <taxon>Viridiplantae</taxon>
        <taxon>Streptophyta</taxon>
        <taxon>Embryophyta</taxon>
        <taxon>Tracheophyta</taxon>
        <taxon>Spermatophyta</taxon>
        <taxon>Magnoliopsida</taxon>
        <taxon>eudicotyledons</taxon>
        <taxon>Gunneridae</taxon>
        <taxon>Pentapetalae</taxon>
        <taxon>rosids</taxon>
        <taxon>fabids</taxon>
        <taxon>Fabales</taxon>
        <taxon>Fabaceae</taxon>
        <taxon>Papilionoideae</taxon>
        <taxon>50 kb inversion clade</taxon>
        <taxon>genistoids sensu lato</taxon>
        <taxon>core genistoids</taxon>
        <taxon>Genisteae</taxon>
        <taxon>Lupinus</taxon>
    </lineage>
</organism>
<sequence>MQNELVQQQMDNLQRKRAMLEFQQAAVEANKPVQHQHQHQQLMDHFSFFEEQPASTLLQLAAPVLPHLQPYLQLAQPNIHHSPEP</sequence>